<keyword evidence="1" id="KW-0472">Membrane</keyword>
<reference evidence="2 3" key="1">
    <citation type="journal article" date="2020" name="Nature">
        <title>Six reference-quality genomes reveal evolution of bat adaptations.</title>
        <authorList>
            <person name="Jebb D."/>
            <person name="Huang Z."/>
            <person name="Pippel M."/>
            <person name="Hughes G.M."/>
            <person name="Lavrichenko K."/>
            <person name="Devanna P."/>
            <person name="Winkler S."/>
            <person name="Jermiin L.S."/>
            <person name="Skirmuntt E.C."/>
            <person name="Katzourakis A."/>
            <person name="Burkitt-Gray L."/>
            <person name="Ray D.A."/>
            <person name="Sullivan K.A.M."/>
            <person name="Roscito J.G."/>
            <person name="Kirilenko B.M."/>
            <person name="Davalos L.M."/>
            <person name="Corthals A.P."/>
            <person name="Power M.L."/>
            <person name="Jones G."/>
            <person name="Ransome R.D."/>
            <person name="Dechmann D.K.N."/>
            <person name="Locatelli A.G."/>
            <person name="Puechmaille S.J."/>
            <person name="Fedrigo O."/>
            <person name="Jarvis E.D."/>
            <person name="Hiller M."/>
            <person name="Vernes S.C."/>
            <person name="Myers E.W."/>
            <person name="Teeling E.C."/>
        </authorList>
    </citation>
    <scope>NUCLEOTIDE SEQUENCE [LARGE SCALE GENOMIC DNA]</scope>
    <source>
        <strain evidence="2">MRouAeg1</strain>
        <tissue evidence="2">Muscle</tissue>
    </source>
</reference>
<sequence>MFSSIHFIVSSLIFRSLIHSELFLVCGDRQQSSFILLQVAFQFSQHHLWKRISFLHCMFLSILSKIICPCKYGLTSRLLILFLWSVCLFSCQCHAVLITVILKYDLKLDRVMPPALFFFVRMALVIWGLLCFHTNMMIFLFYFFKKC</sequence>
<keyword evidence="1" id="KW-1133">Transmembrane helix</keyword>
<protein>
    <submittedName>
        <fullName evidence="2">Uncharacterized protein</fullName>
    </submittedName>
</protein>
<feature type="transmembrane region" description="Helical" evidence="1">
    <location>
        <begin position="79"/>
        <end position="102"/>
    </location>
</feature>
<name>A0A7J8KBE4_ROUAE</name>
<gene>
    <name evidence="2" type="ORF">HJG63_007967</name>
</gene>
<evidence type="ECO:0000313" key="2">
    <source>
        <dbReference type="EMBL" id="KAF6506149.1"/>
    </source>
</evidence>
<feature type="transmembrane region" description="Helical" evidence="1">
    <location>
        <begin position="122"/>
        <end position="144"/>
    </location>
</feature>
<evidence type="ECO:0000313" key="3">
    <source>
        <dbReference type="Proteomes" id="UP000593571"/>
    </source>
</evidence>
<proteinExistence type="predicted"/>
<dbReference type="AlphaFoldDB" id="A0A7J8KBE4"/>
<organism evidence="2 3">
    <name type="scientific">Rousettus aegyptiacus</name>
    <name type="common">Egyptian fruit bat</name>
    <name type="synonym">Pteropus aegyptiacus</name>
    <dbReference type="NCBI Taxonomy" id="9407"/>
    <lineage>
        <taxon>Eukaryota</taxon>
        <taxon>Metazoa</taxon>
        <taxon>Chordata</taxon>
        <taxon>Craniata</taxon>
        <taxon>Vertebrata</taxon>
        <taxon>Euteleostomi</taxon>
        <taxon>Mammalia</taxon>
        <taxon>Eutheria</taxon>
        <taxon>Laurasiatheria</taxon>
        <taxon>Chiroptera</taxon>
        <taxon>Yinpterochiroptera</taxon>
        <taxon>Pteropodoidea</taxon>
        <taxon>Pteropodidae</taxon>
        <taxon>Rousettinae</taxon>
        <taxon>Rousettus</taxon>
    </lineage>
</organism>
<keyword evidence="1" id="KW-0812">Transmembrane</keyword>
<accession>A0A7J8KBE4</accession>
<dbReference type="Proteomes" id="UP000593571">
    <property type="component" value="Unassembled WGS sequence"/>
</dbReference>
<evidence type="ECO:0000256" key="1">
    <source>
        <dbReference type="SAM" id="Phobius"/>
    </source>
</evidence>
<comment type="caution">
    <text evidence="2">The sequence shown here is derived from an EMBL/GenBank/DDBJ whole genome shotgun (WGS) entry which is preliminary data.</text>
</comment>
<keyword evidence="3" id="KW-1185">Reference proteome</keyword>
<dbReference type="EMBL" id="JACASE010000001">
    <property type="protein sequence ID" value="KAF6506149.1"/>
    <property type="molecule type" value="Genomic_DNA"/>
</dbReference>